<accession>A0AAE2MI63</accession>
<dbReference type="InterPro" id="IPR005119">
    <property type="entry name" value="LysR_subst-bd"/>
</dbReference>
<dbReference type="GO" id="GO:0003700">
    <property type="term" value="F:DNA-binding transcription factor activity"/>
    <property type="evidence" value="ECO:0007669"/>
    <property type="project" value="InterPro"/>
</dbReference>
<evidence type="ECO:0000256" key="1">
    <source>
        <dbReference type="ARBA" id="ARBA00009437"/>
    </source>
</evidence>
<feature type="domain" description="HTH lysR-type" evidence="8">
    <location>
        <begin position="19"/>
        <end position="76"/>
    </location>
</feature>
<keyword evidence="2" id="KW-0805">Transcription regulation</keyword>
<dbReference type="Gene3D" id="3.40.190.290">
    <property type="match status" value="1"/>
</dbReference>
<dbReference type="Gene3D" id="1.10.10.10">
    <property type="entry name" value="Winged helix-like DNA-binding domain superfamily/Winged helix DNA-binding domain"/>
    <property type="match status" value="1"/>
</dbReference>
<comment type="function">
    <text evidence="5">Transcriptional regulator of the ttuABCDE tartrate utilization operon.</text>
</comment>
<name>A0AAE2MI63_RHILE</name>
<evidence type="ECO:0000256" key="6">
    <source>
        <dbReference type="ARBA" id="ARBA00067332"/>
    </source>
</evidence>
<dbReference type="Pfam" id="PF03466">
    <property type="entry name" value="LysR_substrate"/>
    <property type="match status" value="1"/>
</dbReference>
<reference evidence="9 10" key="1">
    <citation type="submission" date="2020-08" db="EMBL/GenBank/DDBJ databases">
        <title>Genomic Encyclopedia of Type Strains, Phase IV (KMG-V): Genome sequencing to study the core and pangenomes of soil and plant-associated prokaryotes.</title>
        <authorList>
            <person name="Whitman W."/>
        </authorList>
    </citation>
    <scope>NUCLEOTIDE SEQUENCE [LARGE SCALE GENOMIC DNA]</scope>
    <source>
        <strain evidence="9 10">SEMIA 415</strain>
    </source>
</reference>
<dbReference type="CDD" id="cd08422">
    <property type="entry name" value="PBP2_CrgA_like"/>
    <property type="match status" value="1"/>
</dbReference>
<dbReference type="InterPro" id="IPR036388">
    <property type="entry name" value="WH-like_DNA-bd_sf"/>
</dbReference>
<dbReference type="PANTHER" id="PTHR30537:SF5">
    <property type="entry name" value="HTH-TYPE TRANSCRIPTIONAL ACTIVATOR TTDR-RELATED"/>
    <property type="match status" value="1"/>
</dbReference>
<keyword evidence="3 9" id="KW-0238">DNA-binding</keyword>
<dbReference type="AlphaFoldDB" id="A0AAE2MI63"/>
<dbReference type="GO" id="GO:0006351">
    <property type="term" value="P:DNA-templated transcription"/>
    <property type="evidence" value="ECO:0007669"/>
    <property type="project" value="TreeGrafter"/>
</dbReference>
<protein>
    <recommendedName>
        <fullName evidence="6">HTH-type transcriptional regulator TtuA</fullName>
    </recommendedName>
    <alternativeName>
        <fullName evidence="7">Tartrate utilization transcriptional regulator</fullName>
    </alternativeName>
</protein>
<evidence type="ECO:0000256" key="5">
    <source>
        <dbReference type="ARBA" id="ARBA00054626"/>
    </source>
</evidence>
<dbReference type="EMBL" id="JACIGO010000002">
    <property type="protein sequence ID" value="MBB4289700.1"/>
    <property type="molecule type" value="Genomic_DNA"/>
</dbReference>
<dbReference type="PANTHER" id="PTHR30537">
    <property type="entry name" value="HTH-TYPE TRANSCRIPTIONAL REGULATOR"/>
    <property type="match status" value="1"/>
</dbReference>
<gene>
    <name evidence="9" type="ORF">GGE16_001740</name>
</gene>
<evidence type="ECO:0000256" key="7">
    <source>
        <dbReference type="ARBA" id="ARBA00083243"/>
    </source>
</evidence>
<dbReference type="PROSITE" id="PS50931">
    <property type="entry name" value="HTH_LYSR"/>
    <property type="match status" value="1"/>
</dbReference>
<proteinExistence type="inferred from homology"/>
<evidence type="ECO:0000259" key="8">
    <source>
        <dbReference type="PROSITE" id="PS50931"/>
    </source>
</evidence>
<evidence type="ECO:0000256" key="3">
    <source>
        <dbReference type="ARBA" id="ARBA00023125"/>
    </source>
</evidence>
<dbReference type="InterPro" id="IPR036390">
    <property type="entry name" value="WH_DNA-bd_sf"/>
</dbReference>
<comment type="similarity">
    <text evidence="1">Belongs to the LysR transcriptional regulatory family.</text>
</comment>
<evidence type="ECO:0000313" key="10">
    <source>
        <dbReference type="Proteomes" id="UP000538507"/>
    </source>
</evidence>
<keyword evidence="4" id="KW-0804">Transcription</keyword>
<evidence type="ECO:0000256" key="2">
    <source>
        <dbReference type="ARBA" id="ARBA00023015"/>
    </source>
</evidence>
<evidence type="ECO:0000313" key="9">
    <source>
        <dbReference type="EMBL" id="MBB4289700.1"/>
    </source>
</evidence>
<dbReference type="FunFam" id="1.10.10.10:FF:000001">
    <property type="entry name" value="LysR family transcriptional regulator"/>
    <property type="match status" value="1"/>
</dbReference>
<dbReference type="GO" id="GO:0043565">
    <property type="term" value="F:sequence-specific DNA binding"/>
    <property type="evidence" value="ECO:0007669"/>
    <property type="project" value="TreeGrafter"/>
</dbReference>
<comment type="caution">
    <text evidence="9">The sequence shown here is derived from an EMBL/GenBank/DDBJ whole genome shotgun (WGS) entry which is preliminary data.</text>
</comment>
<dbReference type="SUPFAM" id="SSF46785">
    <property type="entry name" value="Winged helix' DNA-binding domain"/>
    <property type="match status" value="1"/>
</dbReference>
<evidence type="ECO:0000256" key="4">
    <source>
        <dbReference type="ARBA" id="ARBA00023163"/>
    </source>
</evidence>
<sequence>MTDRLIHVAERSSCLMPRTNLNDILIFMAVVDAGSFIAGGQAMGLSRSAAGKAVIRLEERLGARLLNRTTRTLNLTDEGRVFYERGLQILASVDEAEASVAGRSGTPRGILRLSVPDAIGRLVVLPLLEEYLRAWPDIQVEMSSTDRFADIVVEGFDLAIRVGPTASDTRLISRVIATYRTRLCASPSYLTERGEPRDIDDLAAHDCLIFASRNQRQGWRFRGKGSSWIAAQGRSRLRLDSAEAIRDATLAGLGIALLPDFLVADDLAAGRLRQILPDLETDDAKIVTLYPDKRPLESRVRRFIDLMVEELGRRDDTRHRDAG</sequence>
<dbReference type="InterPro" id="IPR058163">
    <property type="entry name" value="LysR-type_TF_proteobact-type"/>
</dbReference>
<organism evidence="9 10">
    <name type="scientific">Rhizobium leguminosarum</name>
    <dbReference type="NCBI Taxonomy" id="384"/>
    <lineage>
        <taxon>Bacteria</taxon>
        <taxon>Pseudomonadati</taxon>
        <taxon>Pseudomonadota</taxon>
        <taxon>Alphaproteobacteria</taxon>
        <taxon>Hyphomicrobiales</taxon>
        <taxon>Rhizobiaceae</taxon>
        <taxon>Rhizobium/Agrobacterium group</taxon>
        <taxon>Rhizobium</taxon>
    </lineage>
</organism>
<dbReference type="SUPFAM" id="SSF53850">
    <property type="entry name" value="Periplasmic binding protein-like II"/>
    <property type="match status" value="1"/>
</dbReference>
<dbReference type="Proteomes" id="UP000538507">
    <property type="component" value="Unassembled WGS sequence"/>
</dbReference>
<dbReference type="InterPro" id="IPR000847">
    <property type="entry name" value="LysR_HTH_N"/>
</dbReference>
<dbReference type="Pfam" id="PF00126">
    <property type="entry name" value="HTH_1"/>
    <property type="match status" value="1"/>
</dbReference>